<evidence type="ECO:0000313" key="12">
    <source>
        <dbReference type="Proteomes" id="UP001085076"/>
    </source>
</evidence>
<name>A0A9D5D465_9LILI</name>
<evidence type="ECO:0000313" key="11">
    <source>
        <dbReference type="EMBL" id="KAJ0984127.1"/>
    </source>
</evidence>
<dbReference type="GO" id="GO:0005737">
    <property type="term" value="C:cytoplasm"/>
    <property type="evidence" value="ECO:0007669"/>
    <property type="project" value="TreeGrafter"/>
</dbReference>
<evidence type="ECO:0000256" key="3">
    <source>
        <dbReference type="ARBA" id="ARBA00022723"/>
    </source>
</evidence>
<dbReference type="Pfam" id="PF01480">
    <property type="entry name" value="PWI"/>
    <property type="match status" value="1"/>
</dbReference>
<feature type="compositionally biased region" description="Basic and acidic residues" evidence="9">
    <location>
        <begin position="282"/>
        <end position="302"/>
    </location>
</feature>
<dbReference type="Gene3D" id="1.20.1390.10">
    <property type="entry name" value="PWI domain"/>
    <property type="match status" value="1"/>
</dbReference>
<keyword evidence="12" id="KW-1185">Reference proteome</keyword>
<dbReference type="InterPro" id="IPR035979">
    <property type="entry name" value="RBD_domain_sf"/>
</dbReference>
<dbReference type="Pfam" id="PF00076">
    <property type="entry name" value="RRM_1"/>
    <property type="match status" value="1"/>
</dbReference>
<dbReference type="AlphaFoldDB" id="A0A9D5D465"/>
<evidence type="ECO:0000256" key="9">
    <source>
        <dbReference type="SAM" id="MobiDB-lite"/>
    </source>
</evidence>
<keyword evidence="3" id="KW-0479">Metal-binding</keyword>
<gene>
    <name evidence="11" type="ORF">J5N97_002483</name>
</gene>
<dbReference type="GO" id="GO:0008270">
    <property type="term" value="F:zinc ion binding"/>
    <property type="evidence" value="ECO:0007669"/>
    <property type="project" value="UniProtKB-KW"/>
</dbReference>
<dbReference type="GO" id="GO:0008143">
    <property type="term" value="F:poly(A) binding"/>
    <property type="evidence" value="ECO:0007669"/>
    <property type="project" value="InterPro"/>
</dbReference>
<dbReference type="SUPFAM" id="SSF54928">
    <property type="entry name" value="RNA-binding domain, RBD"/>
    <property type="match status" value="1"/>
</dbReference>
<keyword evidence="7" id="KW-0539">Nucleus</keyword>
<sequence length="648" mass="71980">MELFSSKPRSFKMDRRSPLASSIKAAISSKLRDFLANYEDDVLAEYIVVLVCNGKHQTQARDDLEAFLGDQSGEFVCWLWKLLSEEICISEVLHGSSDHRAAVNSSFHGDGNKDQKNADTIPDILIHHAKSDEMRYEPSNLTSNFEHPDTVAVSDGFQHGHTRIDETLSEGNDFIAHEVPKYRSYVVRCSPNVEPVAGFEEQPGDESQYQKLIQRNYSESPCRSVFLPEKGRFTSNLQSVTRDDLQVRPLSVKRTTGKRLASVAVDTAPRQIKQPRGSVWDRLGKPCEEEEDSYTRQKKIYDNDPSNLKGDEPSEPQLMWVVPGAKLPKSMGESALFENSGVKSTSNNGYHAKGACDDADNRKRNNQFGGIVYKDNTYSCSGSKGDYLHSRIPLPKLQKSLSTNGNRLESLNEMSRKVPTTTVKNLVLDSSSVPPTSTVNKESGHSNLGQAKDEILDVKSRLHQIQMDMLELRSKQSLVSNDKKFSTPSGVPNENEDDIEARTVLVTNVHFAASREDILLHFSKCGVILKVIILTDCITAQPKGAAFVVFAGKESVDKAVLMSGTSFYSRILTVMRKADMPAGFLAPPAPIGKPVQPRHPQPPRKAPFPRHQYTSTHLQWKRNQPANTENIVSAATAPQQLGTSNALE</sequence>
<evidence type="ECO:0000256" key="6">
    <source>
        <dbReference type="ARBA" id="ARBA00022833"/>
    </source>
</evidence>
<keyword evidence="8" id="KW-0694">RNA-binding</keyword>
<evidence type="ECO:0000256" key="8">
    <source>
        <dbReference type="PROSITE-ProRule" id="PRU00176"/>
    </source>
</evidence>
<dbReference type="InterPro" id="IPR000504">
    <property type="entry name" value="RRM_dom"/>
</dbReference>
<evidence type="ECO:0000256" key="4">
    <source>
        <dbReference type="ARBA" id="ARBA00022737"/>
    </source>
</evidence>
<proteinExistence type="inferred from homology"/>
<comment type="caution">
    <text evidence="11">The sequence shown here is derived from an EMBL/GenBank/DDBJ whole genome shotgun (WGS) entry which is preliminary data.</text>
</comment>
<dbReference type="SMART" id="SM00360">
    <property type="entry name" value="RRM"/>
    <property type="match status" value="1"/>
</dbReference>
<dbReference type="GO" id="GO:0043488">
    <property type="term" value="P:regulation of mRNA stability"/>
    <property type="evidence" value="ECO:0007669"/>
    <property type="project" value="InterPro"/>
</dbReference>
<dbReference type="GO" id="GO:0005634">
    <property type="term" value="C:nucleus"/>
    <property type="evidence" value="ECO:0007669"/>
    <property type="project" value="UniProtKB-SubCell"/>
</dbReference>
<dbReference type="InterPro" id="IPR012677">
    <property type="entry name" value="Nucleotide-bd_a/b_plait_sf"/>
</dbReference>
<keyword evidence="4" id="KW-0677">Repeat</keyword>
<feature type="region of interest" description="Disordered" evidence="9">
    <location>
        <begin position="587"/>
        <end position="648"/>
    </location>
</feature>
<feature type="domain" description="RRM" evidence="10">
    <location>
        <begin position="502"/>
        <end position="579"/>
    </location>
</feature>
<evidence type="ECO:0000256" key="1">
    <source>
        <dbReference type="ARBA" id="ARBA00004123"/>
    </source>
</evidence>
<comment type="similarity">
    <text evidence="2">Belongs to the ZC3H14 family.</text>
</comment>
<dbReference type="OrthoDB" id="4726at2759"/>
<dbReference type="EMBL" id="JAGGNH010000001">
    <property type="protein sequence ID" value="KAJ0984127.1"/>
    <property type="molecule type" value="Genomic_DNA"/>
</dbReference>
<evidence type="ECO:0000256" key="2">
    <source>
        <dbReference type="ARBA" id="ARBA00008423"/>
    </source>
</evidence>
<organism evidence="11 12">
    <name type="scientific">Dioscorea zingiberensis</name>
    <dbReference type="NCBI Taxonomy" id="325984"/>
    <lineage>
        <taxon>Eukaryota</taxon>
        <taxon>Viridiplantae</taxon>
        <taxon>Streptophyta</taxon>
        <taxon>Embryophyta</taxon>
        <taxon>Tracheophyta</taxon>
        <taxon>Spermatophyta</taxon>
        <taxon>Magnoliopsida</taxon>
        <taxon>Liliopsida</taxon>
        <taxon>Dioscoreales</taxon>
        <taxon>Dioscoreaceae</taxon>
        <taxon>Dioscorea</taxon>
    </lineage>
</organism>
<evidence type="ECO:0000256" key="7">
    <source>
        <dbReference type="ARBA" id="ARBA00023242"/>
    </source>
</evidence>
<dbReference type="PANTHER" id="PTHR14738:SF29">
    <property type="entry name" value="ZINC FINGER CCCH DOMAIN-CONTAINING PROTEIN 14"/>
    <property type="match status" value="1"/>
</dbReference>
<reference evidence="11" key="1">
    <citation type="submission" date="2021-03" db="EMBL/GenBank/DDBJ databases">
        <authorList>
            <person name="Li Z."/>
            <person name="Yang C."/>
        </authorList>
    </citation>
    <scope>NUCLEOTIDE SEQUENCE</scope>
    <source>
        <strain evidence="11">Dzin_1.0</strain>
        <tissue evidence="11">Leaf</tissue>
    </source>
</reference>
<keyword evidence="6" id="KW-0862">Zinc</keyword>
<keyword evidence="5" id="KW-0863">Zinc-finger</keyword>
<dbReference type="Proteomes" id="UP001085076">
    <property type="component" value="Miscellaneous, Linkage group lg01"/>
</dbReference>
<evidence type="ECO:0000259" key="10">
    <source>
        <dbReference type="PROSITE" id="PS50102"/>
    </source>
</evidence>
<dbReference type="InterPro" id="IPR002483">
    <property type="entry name" value="PWI_dom"/>
</dbReference>
<comment type="subcellular location">
    <subcellularLocation>
        <location evidence="1">Nucleus</location>
    </subcellularLocation>
</comment>
<protein>
    <recommendedName>
        <fullName evidence="10">RRM domain-containing protein</fullName>
    </recommendedName>
</protein>
<dbReference type="PANTHER" id="PTHR14738">
    <property type="entry name" value="ZINC FINGER CCCH DOMAIN-CONTAINING PROTEIN 14"/>
    <property type="match status" value="1"/>
</dbReference>
<evidence type="ECO:0000256" key="5">
    <source>
        <dbReference type="ARBA" id="ARBA00022771"/>
    </source>
</evidence>
<feature type="compositionally biased region" description="Pro residues" evidence="9">
    <location>
        <begin position="587"/>
        <end position="606"/>
    </location>
</feature>
<dbReference type="Gene3D" id="3.30.70.330">
    <property type="match status" value="1"/>
</dbReference>
<dbReference type="PROSITE" id="PS50102">
    <property type="entry name" value="RRM"/>
    <property type="match status" value="1"/>
</dbReference>
<accession>A0A9D5D465</accession>
<reference evidence="11" key="2">
    <citation type="journal article" date="2022" name="Hortic Res">
        <title>The genome of Dioscorea zingiberensis sheds light on the biosynthesis, origin and evolution of the medicinally important diosgenin saponins.</title>
        <authorList>
            <person name="Li Y."/>
            <person name="Tan C."/>
            <person name="Li Z."/>
            <person name="Guo J."/>
            <person name="Li S."/>
            <person name="Chen X."/>
            <person name="Wang C."/>
            <person name="Dai X."/>
            <person name="Yang H."/>
            <person name="Song W."/>
            <person name="Hou L."/>
            <person name="Xu J."/>
            <person name="Tong Z."/>
            <person name="Xu A."/>
            <person name="Yuan X."/>
            <person name="Wang W."/>
            <person name="Yang Q."/>
            <person name="Chen L."/>
            <person name="Sun Z."/>
            <person name="Wang K."/>
            <person name="Pan B."/>
            <person name="Chen J."/>
            <person name="Bao Y."/>
            <person name="Liu F."/>
            <person name="Qi X."/>
            <person name="Gang D.R."/>
            <person name="Wen J."/>
            <person name="Li J."/>
        </authorList>
    </citation>
    <scope>NUCLEOTIDE SEQUENCE</scope>
    <source>
        <strain evidence="11">Dzin_1.0</strain>
    </source>
</reference>
<feature type="compositionally biased region" description="Polar residues" evidence="9">
    <location>
        <begin position="612"/>
        <end position="648"/>
    </location>
</feature>
<dbReference type="InterPro" id="IPR040366">
    <property type="entry name" value="Nab2/ZC3H14"/>
</dbReference>
<feature type="region of interest" description="Disordered" evidence="9">
    <location>
        <begin position="280"/>
        <end position="316"/>
    </location>
</feature>